<dbReference type="STRING" id="1210089.GCA_001613165_05539"/>
<keyword evidence="3" id="KW-1185">Reference proteome</keyword>
<dbReference type="InterPro" id="IPR009057">
    <property type="entry name" value="Homeodomain-like_sf"/>
</dbReference>
<accession>A0A370H515</accession>
<reference evidence="2 3" key="1">
    <citation type="submission" date="2018-07" db="EMBL/GenBank/DDBJ databases">
        <title>Genomic Encyclopedia of Type Strains, Phase IV (KMG-IV): sequencing the most valuable type-strain genomes for metagenomic binning, comparative biology and taxonomic classification.</title>
        <authorList>
            <person name="Goeker M."/>
        </authorList>
    </citation>
    <scope>NUCLEOTIDE SEQUENCE [LARGE SCALE GENOMIC DNA]</scope>
    <source>
        <strain evidence="2 3">DSM 44952</strain>
    </source>
</reference>
<comment type="caution">
    <text evidence="2">The sequence shown here is derived from an EMBL/GenBank/DDBJ whole genome shotgun (WGS) entry which is preliminary data.</text>
</comment>
<dbReference type="EMBL" id="QQAZ01000005">
    <property type="protein sequence ID" value="RDI50572.1"/>
    <property type="molecule type" value="Genomic_DNA"/>
</dbReference>
<dbReference type="Proteomes" id="UP000255355">
    <property type="component" value="Unassembled WGS sequence"/>
</dbReference>
<name>A0A370H515_9NOCA</name>
<dbReference type="InterPro" id="IPR036271">
    <property type="entry name" value="Tet_transcr_reg_TetR-rel_C_sf"/>
</dbReference>
<organism evidence="2 3">
    <name type="scientific">Nocardia mexicana</name>
    <dbReference type="NCBI Taxonomy" id="279262"/>
    <lineage>
        <taxon>Bacteria</taxon>
        <taxon>Bacillati</taxon>
        <taxon>Actinomycetota</taxon>
        <taxon>Actinomycetes</taxon>
        <taxon>Mycobacteriales</taxon>
        <taxon>Nocardiaceae</taxon>
        <taxon>Nocardia</taxon>
    </lineage>
</organism>
<protein>
    <submittedName>
        <fullName evidence="2">TetR family transcriptional regulator</fullName>
    </submittedName>
</protein>
<dbReference type="Pfam" id="PF17940">
    <property type="entry name" value="TetR_C_31"/>
    <property type="match status" value="1"/>
</dbReference>
<proteinExistence type="predicted"/>
<sequence length="163" mass="17585">MQVIAERGVAGVTHRRVAEVAQVPVGSTTYYFKDLDELVRLGLRHAAFASVRALQQWDQALATSDDLSATLAGFVSETVAEVDRGRSLNELYAAAAHRPELRPMAREWSDGLVDILTPRIGPRAARAVTVYLDGILLHALINDEPVDVHTLSAGVSALTALSD</sequence>
<evidence type="ECO:0000313" key="3">
    <source>
        <dbReference type="Proteomes" id="UP000255355"/>
    </source>
</evidence>
<dbReference type="InterPro" id="IPR041583">
    <property type="entry name" value="TetR_C_31"/>
</dbReference>
<evidence type="ECO:0000259" key="1">
    <source>
        <dbReference type="Pfam" id="PF17940"/>
    </source>
</evidence>
<evidence type="ECO:0000313" key="2">
    <source>
        <dbReference type="EMBL" id="RDI50572.1"/>
    </source>
</evidence>
<feature type="domain" description="Tetracyclin repressor-like C-terminal group 31" evidence="1">
    <location>
        <begin position="63"/>
        <end position="150"/>
    </location>
</feature>
<dbReference type="SUPFAM" id="SSF46689">
    <property type="entry name" value="Homeodomain-like"/>
    <property type="match status" value="1"/>
</dbReference>
<dbReference type="AlphaFoldDB" id="A0A370H515"/>
<gene>
    <name evidence="2" type="ORF">DFR68_10548</name>
</gene>
<dbReference type="Gene3D" id="1.10.357.10">
    <property type="entry name" value="Tetracycline Repressor, domain 2"/>
    <property type="match status" value="1"/>
</dbReference>
<dbReference type="SUPFAM" id="SSF48498">
    <property type="entry name" value="Tetracyclin repressor-like, C-terminal domain"/>
    <property type="match status" value="1"/>
</dbReference>